<dbReference type="Gene3D" id="2.90.10.10">
    <property type="entry name" value="Bulb-type lectin domain"/>
    <property type="match status" value="2"/>
</dbReference>
<evidence type="ECO:0000259" key="2">
    <source>
        <dbReference type="PROSITE" id="PS50927"/>
    </source>
</evidence>
<proteinExistence type="predicted"/>
<dbReference type="CDD" id="cd00028">
    <property type="entry name" value="B_lectin"/>
    <property type="match status" value="1"/>
</dbReference>
<dbReference type="PANTHER" id="PTHR34700">
    <property type="entry name" value="POTASSIUM BINDING PROTEIN KBP"/>
    <property type="match status" value="1"/>
</dbReference>
<sequence length="200" mass="21172">MGDTLTSGQKLVKGESLTSNNGAYTVTLQDDGNLVLATRGRAIWATGTDGQNVVRAEVQPDGNFVLYTADKPVWHTDTKGKKNVKLVLQDDRNLVLYAADGPAWSTKTETSEEPAPPPPEPQAAAPEAAPAAEEAAPAPAPEPEPEPEPAARTYTVESGDTLWAIAERFYGDGSKYQVIADASGIDNPDLIHPGQVLTIP</sequence>
<dbReference type="Gene3D" id="3.10.350.10">
    <property type="entry name" value="LysM domain"/>
    <property type="match status" value="1"/>
</dbReference>
<evidence type="ECO:0000256" key="1">
    <source>
        <dbReference type="SAM" id="MobiDB-lite"/>
    </source>
</evidence>
<dbReference type="CDD" id="cd00118">
    <property type="entry name" value="LysM"/>
    <property type="match status" value="1"/>
</dbReference>
<dbReference type="InterPro" id="IPR001480">
    <property type="entry name" value="Bulb-type_lectin_dom"/>
</dbReference>
<dbReference type="InterPro" id="IPR018392">
    <property type="entry name" value="LysM"/>
</dbReference>
<dbReference type="SUPFAM" id="SSF51110">
    <property type="entry name" value="alpha-D-mannose-specific plant lectins"/>
    <property type="match status" value="1"/>
</dbReference>
<protein>
    <submittedName>
        <fullName evidence="4">Lectin</fullName>
    </submittedName>
</protein>
<keyword evidence="5" id="KW-1185">Reference proteome</keyword>
<dbReference type="PANTHER" id="PTHR34700:SF4">
    <property type="entry name" value="PHAGE-LIKE ELEMENT PBSX PROTEIN XKDP"/>
    <property type="match status" value="1"/>
</dbReference>
<dbReference type="SMART" id="SM00257">
    <property type="entry name" value="LysM"/>
    <property type="match status" value="1"/>
</dbReference>
<dbReference type="Pfam" id="PF01476">
    <property type="entry name" value="LysM"/>
    <property type="match status" value="1"/>
</dbReference>
<dbReference type="STRING" id="1260918.AWC06_10730"/>
<dbReference type="AlphaFoldDB" id="A0A1X1V022"/>
<comment type="caution">
    <text evidence="4">The sequence shown here is derived from an EMBL/GenBank/DDBJ whole genome shotgun (WGS) entry which is preliminary data.</text>
</comment>
<dbReference type="EMBL" id="LQOW01000010">
    <property type="protein sequence ID" value="ORV62436.1"/>
    <property type="molecule type" value="Genomic_DNA"/>
</dbReference>
<feature type="domain" description="LysM" evidence="3">
    <location>
        <begin position="152"/>
        <end position="199"/>
    </location>
</feature>
<evidence type="ECO:0000313" key="4">
    <source>
        <dbReference type="EMBL" id="ORV62436.1"/>
    </source>
</evidence>
<dbReference type="PROSITE" id="PS50927">
    <property type="entry name" value="BULB_LECTIN"/>
    <property type="match status" value="1"/>
</dbReference>
<dbReference type="InterPro" id="IPR036426">
    <property type="entry name" value="Bulb-type_lectin_dom_sf"/>
</dbReference>
<dbReference type="PROSITE" id="PS51782">
    <property type="entry name" value="LYSM"/>
    <property type="match status" value="1"/>
</dbReference>
<dbReference type="OrthoDB" id="516973at2"/>
<dbReference type="Proteomes" id="UP000194000">
    <property type="component" value="Unassembled WGS sequence"/>
</dbReference>
<organism evidence="4 5">
    <name type="scientific">Mycobacterium fragae</name>
    <dbReference type="NCBI Taxonomy" id="1260918"/>
    <lineage>
        <taxon>Bacteria</taxon>
        <taxon>Bacillati</taxon>
        <taxon>Actinomycetota</taxon>
        <taxon>Actinomycetes</taxon>
        <taxon>Mycobacteriales</taxon>
        <taxon>Mycobacteriaceae</taxon>
        <taxon>Mycobacterium</taxon>
    </lineage>
</organism>
<dbReference type="SUPFAM" id="SSF54106">
    <property type="entry name" value="LysM domain"/>
    <property type="match status" value="1"/>
</dbReference>
<evidence type="ECO:0000313" key="5">
    <source>
        <dbReference type="Proteomes" id="UP000194000"/>
    </source>
</evidence>
<feature type="domain" description="Bulb-type lectin" evidence="2">
    <location>
        <begin position="2"/>
        <end position="109"/>
    </location>
</feature>
<reference evidence="4 5" key="1">
    <citation type="submission" date="2016-01" db="EMBL/GenBank/DDBJ databases">
        <title>The new phylogeny of the genus Mycobacterium.</title>
        <authorList>
            <person name="Tarcisio F."/>
            <person name="Conor M."/>
            <person name="Antonella G."/>
            <person name="Elisabetta G."/>
            <person name="Giulia F.S."/>
            <person name="Sara T."/>
            <person name="Anna F."/>
            <person name="Clotilde B."/>
            <person name="Roberto B."/>
            <person name="Veronica D.S."/>
            <person name="Fabio R."/>
            <person name="Monica P."/>
            <person name="Olivier J."/>
            <person name="Enrico T."/>
            <person name="Nicola S."/>
        </authorList>
    </citation>
    <scope>NUCLEOTIDE SEQUENCE [LARGE SCALE GENOMIC DNA]</scope>
    <source>
        <strain evidence="4 5">DSM 45731</strain>
    </source>
</reference>
<dbReference type="InterPro" id="IPR052196">
    <property type="entry name" value="Bact_Kbp"/>
</dbReference>
<evidence type="ECO:0000259" key="3">
    <source>
        <dbReference type="PROSITE" id="PS51782"/>
    </source>
</evidence>
<dbReference type="InterPro" id="IPR036779">
    <property type="entry name" value="LysM_dom_sf"/>
</dbReference>
<gene>
    <name evidence="4" type="ORF">AWC06_10730</name>
</gene>
<dbReference type="SMART" id="SM00108">
    <property type="entry name" value="B_lectin"/>
    <property type="match status" value="1"/>
</dbReference>
<feature type="compositionally biased region" description="Low complexity" evidence="1">
    <location>
        <begin position="122"/>
        <end position="137"/>
    </location>
</feature>
<dbReference type="RefSeq" id="WP_085195566.1">
    <property type="nucleotide sequence ID" value="NZ_JACKVI010000012.1"/>
</dbReference>
<feature type="region of interest" description="Disordered" evidence="1">
    <location>
        <begin position="104"/>
        <end position="156"/>
    </location>
</feature>
<name>A0A1X1V022_9MYCO</name>
<accession>A0A1X1V022</accession>